<keyword evidence="5 8" id="KW-0862">Zinc</keyword>
<evidence type="ECO:0000256" key="7">
    <source>
        <dbReference type="ARBA" id="ARBA00048807"/>
    </source>
</evidence>
<name>A0A7V5HY61_UNCAE</name>
<evidence type="ECO:0000256" key="1">
    <source>
        <dbReference type="ARBA" id="ARBA00005061"/>
    </source>
</evidence>
<dbReference type="NCBIfam" id="TIGR03367">
    <property type="entry name" value="queuosine_QueD"/>
    <property type="match status" value="1"/>
</dbReference>
<feature type="active site" description="Charge relay system" evidence="9">
    <location>
        <position position="66"/>
    </location>
</feature>
<dbReference type="PIRSF" id="PIRSF006113">
    <property type="entry name" value="PTP_synth"/>
    <property type="match status" value="1"/>
</dbReference>
<dbReference type="SUPFAM" id="SSF55620">
    <property type="entry name" value="Tetrahydrobiopterin biosynthesis enzymes-like"/>
    <property type="match status" value="1"/>
</dbReference>
<proteinExistence type="inferred from homology"/>
<comment type="catalytic activity">
    <reaction evidence="7 8">
        <text>7,8-dihydroneopterin 3'-triphosphate + H2O = 6-carboxy-5,6,7,8-tetrahydropterin + triphosphate + acetaldehyde + 2 H(+)</text>
        <dbReference type="Rhea" id="RHEA:27966"/>
        <dbReference type="ChEBI" id="CHEBI:15343"/>
        <dbReference type="ChEBI" id="CHEBI:15377"/>
        <dbReference type="ChEBI" id="CHEBI:15378"/>
        <dbReference type="ChEBI" id="CHEBI:18036"/>
        <dbReference type="ChEBI" id="CHEBI:58462"/>
        <dbReference type="ChEBI" id="CHEBI:61032"/>
        <dbReference type="EC" id="4.1.2.50"/>
    </reaction>
</comment>
<dbReference type="UniPathway" id="UPA00391"/>
<dbReference type="Gene3D" id="3.30.479.10">
    <property type="entry name" value="6-pyruvoyl tetrahydropterin synthase/QueD"/>
    <property type="match status" value="1"/>
</dbReference>
<dbReference type="InterPro" id="IPR007115">
    <property type="entry name" value="6-PTP_synth/QueD"/>
</dbReference>
<evidence type="ECO:0000256" key="9">
    <source>
        <dbReference type="PIRSR" id="PIRSR006113-1"/>
    </source>
</evidence>
<comment type="cofactor">
    <cofactor evidence="8 10">
        <name>Zn(2+)</name>
        <dbReference type="ChEBI" id="CHEBI:29105"/>
    </cofactor>
    <text evidence="8 10">Binds 1 zinc ion per subunit.</text>
</comment>
<keyword evidence="8" id="KW-0671">Queuosine biosynthesis</keyword>
<dbReference type="PANTHER" id="PTHR12589:SF7">
    <property type="entry name" value="6-PYRUVOYL TETRAHYDROBIOPTERIN SYNTHASE"/>
    <property type="match status" value="1"/>
</dbReference>
<dbReference type="PANTHER" id="PTHR12589">
    <property type="entry name" value="PYRUVOYL TETRAHYDROBIOPTERIN SYNTHASE"/>
    <property type="match status" value="1"/>
</dbReference>
<dbReference type="EC" id="4.-.-.-" evidence="8"/>
<feature type="active site" description="Charge relay system" evidence="9">
    <location>
        <position position="102"/>
    </location>
</feature>
<reference evidence="11" key="1">
    <citation type="journal article" date="2020" name="mSystems">
        <title>Genome- and Community-Level Interaction Insights into Carbon Utilization and Element Cycling Functions of Hydrothermarchaeota in Hydrothermal Sediment.</title>
        <authorList>
            <person name="Zhou Z."/>
            <person name="Liu Y."/>
            <person name="Xu W."/>
            <person name="Pan J."/>
            <person name="Luo Z.H."/>
            <person name="Li M."/>
        </authorList>
    </citation>
    <scope>NUCLEOTIDE SEQUENCE [LARGE SCALE GENOMIC DNA]</scope>
    <source>
        <strain evidence="11">HyVt-92</strain>
    </source>
</reference>
<evidence type="ECO:0000256" key="5">
    <source>
        <dbReference type="ARBA" id="ARBA00022833"/>
    </source>
</evidence>
<evidence type="ECO:0000256" key="6">
    <source>
        <dbReference type="ARBA" id="ARBA00023239"/>
    </source>
</evidence>
<evidence type="ECO:0000256" key="10">
    <source>
        <dbReference type="PIRSR" id="PIRSR006113-2"/>
    </source>
</evidence>
<evidence type="ECO:0000256" key="4">
    <source>
        <dbReference type="ARBA" id="ARBA00022723"/>
    </source>
</evidence>
<dbReference type="GO" id="GO:0008616">
    <property type="term" value="P:tRNA queuosine(34) biosynthetic process"/>
    <property type="evidence" value="ECO:0007669"/>
    <property type="project" value="UniProtKB-KW"/>
</dbReference>
<accession>A0A7V5HY61</accession>
<sequence>MLVTKEFEFDAAHRLINYRGKCENLHGHRWKVQVTLKAPLQKDGIAFDFVELKKIVEEKVIKKLDHTYLNDLLPQPSTENIALWIWERLKEELPLYEVKVWESPTSFVTYRGEREENF</sequence>
<comment type="caution">
    <text evidence="11">The sequence shown here is derived from an EMBL/GenBank/DDBJ whole genome shotgun (WGS) entry which is preliminary data.</text>
</comment>
<dbReference type="GO" id="GO:0046872">
    <property type="term" value="F:metal ion binding"/>
    <property type="evidence" value="ECO:0007669"/>
    <property type="project" value="UniProtKB-KW"/>
</dbReference>
<feature type="binding site" evidence="10">
    <location>
        <position position="26"/>
    </location>
    <ligand>
        <name>Zn(2+)</name>
        <dbReference type="ChEBI" id="CHEBI:29105"/>
    </ligand>
</feature>
<keyword evidence="6 8" id="KW-0456">Lyase</keyword>
<dbReference type="Proteomes" id="UP000886070">
    <property type="component" value="Unassembled WGS sequence"/>
</dbReference>
<keyword evidence="4 8" id="KW-0479">Metal-binding</keyword>
<gene>
    <name evidence="11" type="primary">queD</name>
    <name evidence="11" type="ORF">ENL39_01265</name>
</gene>
<evidence type="ECO:0000313" key="11">
    <source>
        <dbReference type="EMBL" id="HHF98103.1"/>
    </source>
</evidence>
<evidence type="ECO:0000256" key="8">
    <source>
        <dbReference type="PIRNR" id="PIRNR006113"/>
    </source>
</evidence>
<dbReference type="EMBL" id="DRTT01000037">
    <property type="protein sequence ID" value="HHF98103.1"/>
    <property type="molecule type" value="Genomic_DNA"/>
</dbReference>
<protein>
    <recommendedName>
        <fullName evidence="3 8">6-carboxy-5,6,7,8-tetrahydropterin synthase</fullName>
        <ecNumber evidence="8">4.-.-.-</ecNumber>
    </recommendedName>
</protein>
<feature type="active site" description="Proton acceptor" evidence="9">
    <location>
        <position position="22"/>
    </location>
</feature>
<comment type="similarity">
    <text evidence="2 8">Belongs to the PTPS family. QueD subfamily.</text>
</comment>
<dbReference type="AlphaFoldDB" id="A0A7V5HY61"/>
<comment type="pathway">
    <text evidence="1 8">Purine metabolism; 7-cyano-7-deazaguanine biosynthesis.</text>
</comment>
<evidence type="ECO:0000256" key="3">
    <source>
        <dbReference type="ARBA" id="ARBA00018141"/>
    </source>
</evidence>
<evidence type="ECO:0000256" key="2">
    <source>
        <dbReference type="ARBA" id="ARBA00008900"/>
    </source>
</evidence>
<dbReference type="InterPro" id="IPR038418">
    <property type="entry name" value="6-PTP_synth/QueD_sf"/>
</dbReference>
<feature type="binding site" evidence="10">
    <location>
        <position position="28"/>
    </location>
    <ligand>
        <name>Zn(2+)</name>
        <dbReference type="ChEBI" id="CHEBI:29105"/>
    </ligand>
</feature>
<feature type="binding site" evidence="10">
    <location>
        <position position="13"/>
    </location>
    <ligand>
        <name>Zn(2+)</name>
        <dbReference type="ChEBI" id="CHEBI:29105"/>
    </ligand>
</feature>
<dbReference type="GO" id="GO:0070497">
    <property type="term" value="F:6-carboxytetrahydropterin synthase activity"/>
    <property type="evidence" value="ECO:0007669"/>
    <property type="project" value="UniProtKB-EC"/>
</dbReference>
<dbReference type="Pfam" id="PF01242">
    <property type="entry name" value="PTPS"/>
    <property type="match status" value="1"/>
</dbReference>
<organism evidence="11">
    <name type="scientific">Aerophobetes bacterium</name>
    <dbReference type="NCBI Taxonomy" id="2030807"/>
    <lineage>
        <taxon>Bacteria</taxon>
        <taxon>Candidatus Aerophobota</taxon>
    </lineage>
</organism>